<organism evidence="5 6">
    <name type="scientific">Pristionchus mayeri</name>
    <dbReference type="NCBI Taxonomy" id="1317129"/>
    <lineage>
        <taxon>Eukaryota</taxon>
        <taxon>Metazoa</taxon>
        <taxon>Ecdysozoa</taxon>
        <taxon>Nematoda</taxon>
        <taxon>Chromadorea</taxon>
        <taxon>Rhabditida</taxon>
        <taxon>Rhabditina</taxon>
        <taxon>Diplogasteromorpha</taxon>
        <taxon>Diplogasteroidea</taxon>
        <taxon>Neodiplogasteridae</taxon>
        <taxon>Pristionchus</taxon>
    </lineage>
</organism>
<protein>
    <recommendedName>
        <fullName evidence="7">Cyclin N-terminal domain-containing protein</fullName>
    </recommendedName>
</protein>
<accession>A0AAN5CZ07</accession>
<dbReference type="InterPro" id="IPR004367">
    <property type="entry name" value="Cyclin_C-dom"/>
</dbReference>
<dbReference type="Gene3D" id="1.10.472.10">
    <property type="entry name" value="Cyclin-like"/>
    <property type="match status" value="2"/>
</dbReference>
<feature type="non-terminal residue" evidence="5">
    <location>
        <position position="1"/>
    </location>
</feature>
<evidence type="ECO:0000259" key="4">
    <source>
        <dbReference type="Pfam" id="PF02984"/>
    </source>
</evidence>
<dbReference type="InterPro" id="IPR039361">
    <property type="entry name" value="Cyclin"/>
</dbReference>
<dbReference type="CDD" id="cd20537">
    <property type="entry name" value="CYCLIN_CCNO-like_rpt2"/>
    <property type="match status" value="1"/>
</dbReference>
<evidence type="ECO:0008006" key="7">
    <source>
        <dbReference type="Google" id="ProtNLM"/>
    </source>
</evidence>
<name>A0AAN5CZ07_9BILA</name>
<gene>
    <name evidence="5" type="ORF">PMAYCL1PPCAC_23479</name>
</gene>
<feature type="non-terminal residue" evidence="5">
    <location>
        <position position="540"/>
    </location>
</feature>
<dbReference type="InterPro" id="IPR006671">
    <property type="entry name" value="Cyclin_N"/>
</dbReference>
<feature type="region of interest" description="Disordered" evidence="2">
    <location>
        <begin position="118"/>
        <end position="158"/>
    </location>
</feature>
<evidence type="ECO:0000313" key="5">
    <source>
        <dbReference type="EMBL" id="GMR53284.1"/>
    </source>
</evidence>
<dbReference type="SUPFAM" id="SSF47954">
    <property type="entry name" value="Cyclin-like"/>
    <property type="match status" value="2"/>
</dbReference>
<dbReference type="AlphaFoldDB" id="A0AAN5CZ07"/>
<comment type="caution">
    <text evidence="5">The sequence shown here is derived from an EMBL/GenBank/DDBJ whole genome shotgun (WGS) entry which is preliminary data.</text>
</comment>
<dbReference type="Pfam" id="PF02984">
    <property type="entry name" value="Cyclin_C"/>
    <property type="match status" value="1"/>
</dbReference>
<feature type="region of interest" description="Disordered" evidence="2">
    <location>
        <begin position="27"/>
        <end position="96"/>
    </location>
</feature>
<evidence type="ECO:0000313" key="6">
    <source>
        <dbReference type="Proteomes" id="UP001328107"/>
    </source>
</evidence>
<dbReference type="EMBL" id="BTRK01000005">
    <property type="protein sequence ID" value="GMR53284.1"/>
    <property type="molecule type" value="Genomic_DNA"/>
</dbReference>
<keyword evidence="1" id="KW-0195">Cyclin</keyword>
<keyword evidence="6" id="KW-1185">Reference proteome</keyword>
<proteinExistence type="predicted"/>
<feature type="domain" description="Cyclin C-terminal" evidence="4">
    <location>
        <begin position="418"/>
        <end position="470"/>
    </location>
</feature>
<dbReference type="PANTHER" id="PTHR10177">
    <property type="entry name" value="CYCLINS"/>
    <property type="match status" value="1"/>
</dbReference>
<evidence type="ECO:0000259" key="3">
    <source>
        <dbReference type="Pfam" id="PF00134"/>
    </source>
</evidence>
<reference evidence="6" key="1">
    <citation type="submission" date="2022-10" db="EMBL/GenBank/DDBJ databases">
        <title>Genome assembly of Pristionchus species.</title>
        <authorList>
            <person name="Yoshida K."/>
            <person name="Sommer R.J."/>
        </authorList>
    </citation>
    <scope>NUCLEOTIDE SEQUENCE [LARGE SCALE GENOMIC DNA]</scope>
    <source>
        <strain evidence="6">RS5460</strain>
    </source>
</reference>
<feature type="compositionally biased region" description="Low complexity" evidence="2">
    <location>
        <begin position="57"/>
        <end position="78"/>
    </location>
</feature>
<evidence type="ECO:0000256" key="1">
    <source>
        <dbReference type="ARBA" id="ARBA00023127"/>
    </source>
</evidence>
<feature type="domain" description="Cyclin N-terminal" evidence="3">
    <location>
        <begin position="272"/>
        <end position="399"/>
    </location>
</feature>
<sequence length="540" mass="59965">SVNRMSQAAVETPAAIALKEYFGLESDDSDESVVGSPERQNPVNAGEIIKDAHDCLSSKSSSGVSESSFSSPDSTEVSTTKRQRRPPATRISTSDKNSFEIASLGSFVTAQELFAGGGDFSDGSVDSDEEERLLNESADEASGNLEDDLGFHEVSPPKRKRIEIKDGLPDNSLEVSPKRARFDLVEIVETVEEEEIEDARDSSALSENGSEGGLSPHIFAVHKRVVHEEVREKELSPSFDEEEDNLFDVGGVEWNFSSRCAEYLTSAVFVNDIYKVICSRENGCHPESVQIRPEDVDDALRKEFIDTLLARRDALKLTLTSVHLSLRLLDRFLLDHMCDRKALVGVCIVAVVLASKMEEYESCRFSRVARVIFPFEEEVEVTTLKKLESTLYSVFNFDIDIPTPFIAANILHTMVVSTKQQVHLANYLLELSMLDWSISQHRPTVLAHAVVSLSHAIAKESTGNSMKFLSDVDSLLSVERRLAPFSKMTHSRPLGFKLIHLFQTAAEDAVSIYDRYCTESELYVAFFEVTESLKNALANG</sequence>
<dbReference type="Proteomes" id="UP001328107">
    <property type="component" value="Unassembled WGS sequence"/>
</dbReference>
<dbReference type="Pfam" id="PF00134">
    <property type="entry name" value="Cyclin_N"/>
    <property type="match status" value="1"/>
</dbReference>
<dbReference type="InterPro" id="IPR036915">
    <property type="entry name" value="Cyclin-like_sf"/>
</dbReference>
<evidence type="ECO:0000256" key="2">
    <source>
        <dbReference type="SAM" id="MobiDB-lite"/>
    </source>
</evidence>